<proteinExistence type="inferred from homology"/>
<dbReference type="EMBL" id="JAUSUB010000017">
    <property type="protein sequence ID" value="MDQ0271790.1"/>
    <property type="molecule type" value="Genomic_DNA"/>
</dbReference>
<comment type="caution">
    <text evidence="8">The sequence shown here is derived from an EMBL/GenBank/DDBJ whole genome shotgun (WGS) entry which is preliminary data.</text>
</comment>
<comment type="subcellular location">
    <subcellularLocation>
        <location evidence="1">Cell membrane</location>
        <topology evidence="1">Multi-pass membrane protein</topology>
    </subcellularLocation>
</comment>
<dbReference type="Pfam" id="PF02417">
    <property type="entry name" value="Chromate_transp"/>
    <property type="match status" value="1"/>
</dbReference>
<sequence length="179" mass="19263">MIYWQIFLAFFIPGILGYGGGPSSIPLIENEVVGTYGWMTTQEFSEVLAAGNSLPGPIATKLAAYIGFVEGGVLGGFIALFATIAPSIILMLLLMAILLKHKDKPQVKNISKIVRPVIAVLLAVMTYQFAKDSIISLGTIYTILMIIGSYILLEKVKLHPAFVIVIALAVGAITGLYIY</sequence>
<protein>
    <submittedName>
        <fullName evidence="8">Chromate transporter</fullName>
    </submittedName>
</protein>
<gene>
    <name evidence="8" type="ORF">J2S17_003678</name>
</gene>
<dbReference type="RefSeq" id="WP_307477118.1">
    <property type="nucleotide sequence ID" value="NZ_JAUSUB010000017.1"/>
</dbReference>
<keyword evidence="6 7" id="KW-0472">Membrane</keyword>
<dbReference type="InterPro" id="IPR052518">
    <property type="entry name" value="CHR_Transporter"/>
</dbReference>
<dbReference type="Proteomes" id="UP001238088">
    <property type="component" value="Unassembled WGS sequence"/>
</dbReference>
<feature type="transmembrane region" description="Helical" evidence="7">
    <location>
        <begin position="134"/>
        <end position="153"/>
    </location>
</feature>
<evidence type="ECO:0000256" key="1">
    <source>
        <dbReference type="ARBA" id="ARBA00004651"/>
    </source>
</evidence>
<reference evidence="8 9" key="1">
    <citation type="submission" date="2023-07" db="EMBL/GenBank/DDBJ databases">
        <title>Genomic Encyclopedia of Type Strains, Phase IV (KMG-IV): sequencing the most valuable type-strain genomes for metagenomic binning, comparative biology and taxonomic classification.</title>
        <authorList>
            <person name="Goeker M."/>
        </authorList>
    </citation>
    <scope>NUCLEOTIDE SEQUENCE [LARGE SCALE GENOMIC DNA]</scope>
    <source>
        <strain evidence="8 9">DSM 23494</strain>
    </source>
</reference>
<evidence type="ECO:0000313" key="9">
    <source>
        <dbReference type="Proteomes" id="UP001238088"/>
    </source>
</evidence>
<feature type="transmembrane region" description="Helical" evidence="7">
    <location>
        <begin position="110"/>
        <end position="128"/>
    </location>
</feature>
<keyword evidence="5 7" id="KW-1133">Transmembrane helix</keyword>
<keyword evidence="9" id="KW-1185">Reference proteome</keyword>
<evidence type="ECO:0000256" key="4">
    <source>
        <dbReference type="ARBA" id="ARBA00022692"/>
    </source>
</evidence>
<evidence type="ECO:0000256" key="6">
    <source>
        <dbReference type="ARBA" id="ARBA00023136"/>
    </source>
</evidence>
<organism evidence="8 9">
    <name type="scientific">Cytobacillus purgationiresistens</name>
    <dbReference type="NCBI Taxonomy" id="863449"/>
    <lineage>
        <taxon>Bacteria</taxon>
        <taxon>Bacillati</taxon>
        <taxon>Bacillota</taxon>
        <taxon>Bacilli</taxon>
        <taxon>Bacillales</taxon>
        <taxon>Bacillaceae</taxon>
        <taxon>Cytobacillus</taxon>
    </lineage>
</organism>
<accession>A0ABU0AP07</accession>
<evidence type="ECO:0000313" key="8">
    <source>
        <dbReference type="EMBL" id="MDQ0271790.1"/>
    </source>
</evidence>
<evidence type="ECO:0000256" key="3">
    <source>
        <dbReference type="ARBA" id="ARBA00022475"/>
    </source>
</evidence>
<dbReference type="PANTHER" id="PTHR43663">
    <property type="entry name" value="CHROMATE TRANSPORT PROTEIN-RELATED"/>
    <property type="match status" value="1"/>
</dbReference>
<keyword evidence="4 7" id="KW-0812">Transmembrane</keyword>
<keyword evidence="3" id="KW-1003">Cell membrane</keyword>
<feature type="transmembrane region" description="Helical" evidence="7">
    <location>
        <begin position="160"/>
        <end position="178"/>
    </location>
</feature>
<name>A0ABU0AP07_9BACI</name>
<evidence type="ECO:0000256" key="7">
    <source>
        <dbReference type="SAM" id="Phobius"/>
    </source>
</evidence>
<dbReference type="PANTHER" id="PTHR43663:SF1">
    <property type="entry name" value="CHROMATE TRANSPORTER"/>
    <property type="match status" value="1"/>
</dbReference>
<evidence type="ECO:0000256" key="5">
    <source>
        <dbReference type="ARBA" id="ARBA00022989"/>
    </source>
</evidence>
<feature type="transmembrane region" description="Helical" evidence="7">
    <location>
        <begin position="77"/>
        <end position="98"/>
    </location>
</feature>
<dbReference type="InterPro" id="IPR003370">
    <property type="entry name" value="Chromate_transpt"/>
</dbReference>
<evidence type="ECO:0000256" key="2">
    <source>
        <dbReference type="ARBA" id="ARBA00005262"/>
    </source>
</evidence>
<comment type="similarity">
    <text evidence="2">Belongs to the chromate ion transporter (CHR) (TC 2.A.51) family.</text>
</comment>